<dbReference type="Gene3D" id="1.20.120.450">
    <property type="entry name" value="dinb family like domain"/>
    <property type="match status" value="1"/>
</dbReference>
<dbReference type="InterPro" id="IPR024775">
    <property type="entry name" value="DinB-like"/>
</dbReference>
<keyword evidence="3" id="KW-1185">Reference proteome</keyword>
<sequence>MSIFDHEYELPEGLSSRLDLVLRRIQFTRRYTLLLLDDLDEADWYWSPDSYTTHIAWQVGHIAMSHYGLTLFRQRGRAEVDSKLMSGKFRKRFMKGTVPTSAAADYPSPGEILEVLERVYQQTLTEIASFEDHLDDPVDAPHAAFATKFGSLLFASDHEMLHAGQIGMLRRLMGKEPLR</sequence>
<dbReference type="EMBL" id="CP042912">
    <property type="protein sequence ID" value="QEG21778.1"/>
    <property type="molecule type" value="Genomic_DNA"/>
</dbReference>
<dbReference type="RefSeq" id="WP_075085457.1">
    <property type="nucleotide sequence ID" value="NZ_CP042912.1"/>
</dbReference>
<dbReference type="KEGG" id="mff:MFFC18_16370"/>
<name>A0A5B9P621_9BACT</name>
<dbReference type="Pfam" id="PF12867">
    <property type="entry name" value="DinB_2"/>
    <property type="match status" value="1"/>
</dbReference>
<protein>
    <submittedName>
        <fullName evidence="2">DinB superfamily protein</fullName>
    </submittedName>
</protein>
<proteinExistence type="predicted"/>
<evidence type="ECO:0000259" key="1">
    <source>
        <dbReference type="Pfam" id="PF12867"/>
    </source>
</evidence>
<feature type="domain" description="DinB-like" evidence="1">
    <location>
        <begin position="25"/>
        <end position="166"/>
    </location>
</feature>
<gene>
    <name evidence="2" type="ORF">MFFC18_16370</name>
</gene>
<dbReference type="SUPFAM" id="SSF109854">
    <property type="entry name" value="DinB/YfiT-like putative metalloenzymes"/>
    <property type="match status" value="1"/>
</dbReference>
<evidence type="ECO:0000313" key="3">
    <source>
        <dbReference type="Proteomes" id="UP000322214"/>
    </source>
</evidence>
<dbReference type="STRING" id="980251.GCA_001642875_03238"/>
<dbReference type="OrthoDB" id="287241at2"/>
<reference evidence="2 3" key="1">
    <citation type="submission" date="2019-08" db="EMBL/GenBank/DDBJ databases">
        <title>Deep-cultivation of Planctomycetes and their phenomic and genomic characterization uncovers novel biology.</title>
        <authorList>
            <person name="Wiegand S."/>
            <person name="Jogler M."/>
            <person name="Boedeker C."/>
            <person name="Pinto D."/>
            <person name="Vollmers J."/>
            <person name="Rivas-Marin E."/>
            <person name="Kohn T."/>
            <person name="Peeters S.H."/>
            <person name="Heuer A."/>
            <person name="Rast P."/>
            <person name="Oberbeckmann S."/>
            <person name="Bunk B."/>
            <person name="Jeske O."/>
            <person name="Meyerdierks A."/>
            <person name="Storesund J.E."/>
            <person name="Kallscheuer N."/>
            <person name="Luecker S."/>
            <person name="Lage O.M."/>
            <person name="Pohl T."/>
            <person name="Merkel B.J."/>
            <person name="Hornburger P."/>
            <person name="Mueller R.-W."/>
            <person name="Bruemmer F."/>
            <person name="Labrenz M."/>
            <person name="Spormann A.M."/>
            <person name="Op den Camp H."/>
            <person name="Overmann J."/>
            <person name="Amann R."/>
            <person name="Jetten M.S.M."/>
            <person name="Mascher T."/>
            <person name="Medema M.H."/>
            <person name="Devos D.P."/>
            <person name="Kaster A.-K."/>
            <person name="Ovreas L."/>
            <person name="Rohde M."/>
            <person name="Galperin M.Y."/>
            <person name="Jogler C."/>
        </authorList>
    </citation>
    <scope>NUCLEOTIDE SEQUENCE [LARGE SCALE GENOMIC DNA]</scope>
    <source>
        <strain evidence="2 3">FC18</strain>
    </source>
</reference>
<organism evidence="2 3">
    <name type="scientific">Mariniblastus fucicola</name>
    <dbReference type="NCBI Taxonomy" id="980251"/>
    <lineage>
        <taxon>Bacteria</taxon>
        <taxon>Pseudomonadati</taxon>
        <taxon>Planctomycetota</taxon>
        <taxon>Planctomycetia</taxon>
        <taxon>Pirellulales</taxon>
        <taxon>Pirellulaceae</taxon>
        <taxon>Mariniblastus</taxon>
    </lineage>
</organism>
<dbReference type="InterPro" id="IPR034660">
    <property type="entry name" value="DinB/YfiT-like"/>
</dbReference>
<dbReference type="AlphaFoldDB" id="A0A5B9P621"/>
<evidence type="ECO:0000313" key="2">
    <source>
        <dbReference type="EMBL" id="QEG21778.1"/>
    </source>
</evidence>
<dbReference type="Proteomes" id="UP000322214">
    <property type="component" value="Chromosome"/>
</dbReference>
<accession>A0A5B9P621</accession>